<dbReference type="AlphaFoldDB" id="A0A3P9KYI5"/>
<reference key="1">
    <citation type="journal article" date="2007" name="Nature">
        <title>The medaka draft genome and insights into vertebrate genome evolution.</title>
        <authorList>
            <person name="Kasahara M."/>
            <person name="Naruse K."/>
            <person name="Sasaki S."/>
            <person name="Nakatani Y."/>
            <person name="Qu W."/>
            <person name="Ahsan B."/>
            <person name="Yamada T."/>
            <person name="Nagayasu Y."/>
            <person name="Doi K."/>
            <person name="Kasai Y."/>
            <person name="Jindo T."/>
            <person name="Kobayashi D."/>
            <person name="Shimada A."/>
            <person name="Toyoda A."/>
            <person name="Kuroki Y."/>
            <person name="Fujiyama A."/>
            <person name="Sasaki T."/>
            <person name="Shimizu A."/>
            <person name="Asakawa S."/>
            <person name="Shimizu N."/>
            <person name="Hashimoto S."/>
            <person name="Yang J."/>
            <person name="Lee Y."/>
            <person name="Matsushima K."/>
            <person name="Sugano S."/>
            <person name="Sakaizumi M."/>
            <person name="Narita T."/>
            <person name="Ohishi K."/>
            <person name="Haga S."/>
            <person name="Ohta F."/>
            <person name="Nomoto H."/>
            <person name="Nogata K."/>
            <person name="Morishita T."/>
            <person name="Endo T."/>
            <person name="Shin-I T."/>
            <person name="Takeda H."/>
            <person name="Morishita S."/>
            <person name="Kohara Y."/>
        </authorList>
    </citation>
    <scope>NUCLEOTIDE SEQUENCE [LARGE SCALE GENOMIC DNA]</scope>
    <source>
        <strain>Hd-rR</strain>
    </source>
</reference>
<accession>A0A3P9KYI5</accession>
<organism evidence="1 2">
    <name type="scientific">Oryzias latipes</name>
    <name type="common">Japanese rice fish</name>
    <name type="synonym">Japanese killifish</name>
    <dbReference type="NCBI Taxonomy" id="8090"/>
    <lineage>
        <taxon>Eukaryota</taxon>
        <taxon>Metazoa</taxon>
        <taxon>Chordata</taxon>
        <taxon>Craniata</taxon>
        <taxon>Vertebrata</taxon>
        <taxon>Euteleostomi</taxon>
        <taxon>Actinopterygii</taxon>
        <taxon>Neopterygii</taxon>
        <taxon>Teleostei</taxon>
        <taxon>Neoteleostei</taxon>
        <taxon>Acanthomorphata</taxon>
        <taxon>Ovalentaria</taxon>
        <taxon>Atherinomorphae</taxon>
        <taxon>Beloniformes</taxon>
        <taxon>Adrianichthyidae</taxon>
        <taxon>Oryziinae</taxon>
        <taxon>Oryzias</taxon>
    </lineage>
</organism>
<dbReference type="Ensembl" id="ENSORLT00020032628.1">
    <property type="protein sequence ID" value="ENSORLP00020013426.1"/>
    <property type="gene ID" value="ENSORLG00020014385.1"/>
</dbReference>
<evidence type="ECO:0000313" key="1">
    <source>
        <dbReference type="Ensembl" id="ENSORLP00020013426.1"/>
    </source>
</evidence>
<reference evidence="1" key="3">
    <citation type="submission" date="2025-08" db="UniProtKB">
        <authorList>
            <consortium name="Ensembl"/>
        </authorList>
    </citation>
    <scope>IDENTIFICATION</scope>
    <source>
        <strain evidence="1">HNI</strain>
    </source>
</reference>
<sequence>MIHFQLLYQSIKLPMFFSSRNYGMYPKSTVAKFQRPYTLPRICFHIAGTAVTAHSHQCGPQSLQVTRLSLKQNYRGDAKHVAQITGESCFASTH</sequence>
<dbReference type="Proteomes" id="UP000265180">
    <property type="component" value="Chromosome 9"/>
</dbReference>
<evidence type="ECO:0000313" key="2">
    <source>
        <dbReference type="Proteomes" id="UP000265180"/>
    </source>
</evidence>
<reference evidence="1" key="4">
    <citation type="submission" date="2025-09" db="UniProtKB">
        <authorList>
            <consortium name="Ensembl"/>
        </authorList>
    </citation>
    <scope>IDENTIFICATION</scope>
    <source>
        <strain evidence="1">HNI</strain>
    </source>
</reference>
<proteinExistence type="predicted"/>
<protein>
    <submittedName>
        <fullName evidence="1">Uncharacterized protein</fullName>
    </submittedName>
</protein>
<name>A0A3P9KYI5_ORYLA</name>
<reference evidence="1 2" key="2">
    <citation type="submission" date="2017-04" db="EMBL/GenBank/DDBJ databases">
        <title>CpG methylation of centromeres and impact of large insertions on vertebrate speciation.</title>
        <authorList>
            <person name="Ichikawa K."/>
            <person name="Yoshimura J."/>
            <person name="Morishita S."/>
        </authorList>
    </citation>
    <scope>NUCLEOTIDE SEQUENCE</scope>
    <source>
        <strain evidence="1 2">HNI</strain>
    </source>
</reference>